<dbReference type="AlphaFoldDB" id="A0A0V0QPC7"/>
<name>A0A0V0QPC7_PSEPJ</name>
<proteinExistence type="predicted"/>
<feature type="compositionally biased region" description="Low complexity" evidence="1">
    <location>
        <begin position="182"/>
        <end position="230"/>
    </location>
</feature>
<evidence type="ECO:0000256" key="1">
    <source>
        <dbReference type="SAM" id="MobiDB-lite"/>
    </source>
</evidence>
<feature type="region of interest" description="Disordered" evidence="1">
    <location>
        <begin position="182"/>
        <end position="234"/>
    </location>
</feature>
<evidence type="ECO:0000313" key="2">
    <source>
        <dbReference type="EMBL" id="KRX04004.1"/>
    </source>
</evidence>
<comment type="caution">
    <text evidence="2">The sequence shown here is derived from an EMBL/GenBank/DDBJ whole genome shotgun (WGS) entry which is preliminary data.</text>
</comment>
<dbReference type="EMBL" id="LDAU01000122">
    <property type="protein sequence ID" value="KRX04004.1"/>
    <property type="molecule type" value="Genomic_DNA"/>
</dbReference>
<reference evidence="2 3" key="1">
    <citation type="journal article" date="2015" name="Sci. Rep.">
        <title>Genome of the facultative scuticociliatosis pathogen Pseudocohnilembus persalinus provides insight into its virulence through horizontal gene transfer.</title>
        <authorList>
            <person name="Xiong J."/>
            <person name="Wang G."/>
            <person name="Cheng J."/>
            <person name="Tian M."/>
            <person name="Pan X."/>
            <person name="Warren A."/>
            <person name="Jiang C."/>
            <person name="Yuan D."/>
            <person name="Miao W."/>
        </authorList>
    </citation>
    <scope>NUCLEOTIDE SEQUENCE [LARGE SCALE GENOMIC DNA]</scope>
    <source>
        <strain evidence="2">36N120E</strain>
    </source>
</reference>
<keyword evidence="3" id="KW-1185">Reference proteome</keyword>
<organism evidence="2 3">
    <name type="scientific">Pseudocohnilembus persalinus</name>
    <name type="common">Ciliate</name>
    <dbReference type="NCBI Taxonomy" id="266149"/>
    <lineage>
        <taxon>Eukaryota</taxon>
        <taxon>Sar</taxon>
        <taxon>Alveolata</taxon>
        <taxon>Ciliophora</taxon>
        <taxon>Intramacronucleata</taxon>
        <taxon>Oligohymenophorea</taxon>
        <taxon>Scuticociliatia</taxon>
        <taxon>Philasterida</taxon>
        <taxon>Pseudocohnilembidae</taxon>
        <taxon>Pseudocohnilembus</taxon>
    </lineage>
</organism>
<protein>
    <submittedName>
        <fullName evidence="2">Uncharacterized protein</fullName>
    </submittedName>
</protein>
<sequence length="245" mass="29353">MIDQTKSPYNWQCIYCKRTHKGKDGYYRLSCLQDKLDVCRDCAKSIQYTDQLFYQFPVQCGICQQQLQNATRWCQNWQCHKCNVNYKATKTKGRLICTNHNLNYCYDCIKTEKEKFIHLDDGHKQKSILQNLKDFFGTTDKIPDNYHNKNHGIFMIFPNKEHCDILKYQRLANQNINQNINYNQNQLPGNQNYNNHQNQNQNFNNGYNQNQNLYNNNKNNFNTNTGQKGNYPQFDDAYYQQHRNF</sequence>
<dbReference type="Proteomes" id="UP000054937">
    <property type="component" value="Unassembled WGS sequence"/>
</dbReference>
<accession>A0A0V0QPC7</accession>
<gene>
    <name evidence="2" type="ORF">PPERSA_12451</name>
</gene>
<dbReference type="InParanoid" id="A0A0V0QPC7"/>
<evidence type="ECO:0000313" key="3">
    <source>
        <dbReference type="Proteomes" id="UP000054937"/>
    </source>
</evidence>